<name>A0A1X2H1K2_SYNRA</name>
<dbReference type="PANTHER" id="PTHR24058">
    <property type="entry name" value="DUAL SPECIFICITY PROTEIN KINASE"/>
    <property type="match status" value="1"/>
</dbReference>
<feature type="region of interest" description="Disordered" evidence="8">
    <location>
        <begin position="882"/>
        <end position="955"/>
    </location>
</feature>
<proteinExistence type="inferred from homology"/>
<feature type="compositionally biased region" description="Low complexity" evidence="8">
    <location>
        <begin position="84"/>
        <end position="97"/>
    </location>
</feature>
<comment type="caution">
    <text evidence="10">The sequence shown here is derived from an EMBL/GenBank/DDBJ whole genome shotgun (WGS) entry which is preliminary data.</text>
</comment>
<feature type="region of interest" description="Disordered" evidence="8">
    <location>
        <begin position="781"/>
        <end position="832"/>
    </location>
</feature>
<protein>
    <submittedName>
        <fullName evidence="10">Kinase-like domain-containing protein</fullName>
    </submittedName>
</protein>
<reference evidence="10 11" key="1">
    <citation type="submission" date="2016-07" db="EMBL/GenBank/DDBJ databases">
        <title>Pervasive Adenine N6-methylation of Active Genes in Fungi.</title>
        <authorList>
            <consortium name="DOE Joint Genome Institute"/>
            <person name="Mondo S.J."/>
            <person name="Dannebaum R.O."/>
            <person name="Kuo R.C."/>
            <person name="Labutti K."/>
            <person name="Haridas S."/>
            <person name="Kuo A."/>
            <person name="Salamov A."/>
            <person name="Ahrendt S.R."/>
            <person name="Lipzen A."/>
            <person name="Sullivan W."/>
            <person name="Andreopoulos W.B."/>
            <person name="Clum A."/>
            <person name="Lindquist E."/>
            <person name="Daum C."/>
            <person name="Ramamoorthy G.K."/>
            <person name="Gryganskyi A."/>
            <person name="Culley D."/>
            <person name="Magnuson J.K."/>
            <person name="James T.Y."/>
            <person name="O'Malley M.A."/>
            <person name="Stajich J.E."/>
            <person name="Spatafora J.W."/>
            <person name="Visel A."/>
            <person name="Grigoriev I.V."/>
        </authorList>
    </citation>
    <scope>NUCLEOTIDE SEQUENCE [LARGE SCALE GENOMIC DNA]</scope>
    <source>
        <strain evidence="10 11">NRRL 2496</strain>
    </source>
</reference>
<comment type="similarity">
    <text evidence="1">Belongs to the protein kinase superfamily. CMGC Ser/Thr protein kinase family. MNB/DYRK subfamily.</text>
</comment>
<sequence length="955" mass="105962">MYSNYRKPHAYYKAALAGPGAAATPIDMMPQTLRPSSSTSLARQQQQQRQHQPLLPVASSQVAPLASQSQPTTTTSRAPTQDPARASSSTGRASTGGHSVLNVHDDDWDSDPELELAPVREAARVQRRPPPQPARSTPYYSTLVEPSLSLGEQWPRKSRDKPLRPVRGFQRIDPHIRPRKIREIPKPGPNKALYALTAHIADTFQKYNPEFQYDGEKSNPRRVLTKPSKPAKNDGFDNEDYDYILRVGDVLGEEKDHQYRVIDLLGQGTFGQVVKCERVGSGELYSVKVIKNKPAYRTQSRMEIEILKKLNSALNEQDRQHILQLQHTFTHKNHLCLVFELLSFNLYELIKQNGFKGLSLNLVRVFALQLLDTLALLKESKIIHCDLKPENILLRSVDSPSIKVIDFGSACHEANRIYSYIQSRFYRSPEVLMGIPYTGAIDMWSLGCIVAELFIGIPLFPGSSEYNQLRRIVDMLGYPPPDMLERGKTSANFFVKEIQPNGKPSYRMKTREQYSKDAHKTEMPSKQYFSQSTLPAIIMKCNTSTRSAAMMDEQERKHDMQMRKALVDFLQGVLELNPLKRWTPKQARYHPFITGEPFTEPYQPEKHMKNAIKKLQQNAAVPRPVMQPTNGTARQPAEGADAVRSLEAAATIATARQAALNTAASVVHMSKPGEGHDSATPNRQRQQQQQQQQQRARAQSVNAPTAPSQIQELVHDLHAQQLSHGTGATENGTHNTNGRKVRPSQLADELASQEGQRRYHRHARSYGNLVGIFPSDLAPPSSAFDMSGNAQNGDTNGTSETSSLEKHTVFDERPSNAAGAATLPSTSSSSRKVKIAPMLKVRYGSRDSFRMPDEVHRSTYRGGDALALASGTQSGFVLTNDDDWFTEPSSSSSTTSRPKGRLSHAGEAAGGLFMMRQEKGGSEFSAAPTSSASTHSNSGGGKRVAAAFRRRVAGQ</sequence>
<feature type="domain" description="Protein kinase" evidence="9">
    <location>
        <begin position="259"/>
        <end position="593"/>
    </location>
</feature>
<dbReference type="FunFam" id="1.10.510.10:FF:000380">
    <property type="entry name" value="Serine/threonine-protein kinase ppk15"/>
    <property type="match status" value="1"/>
</dbReference>
<dbReference type="Pfam" id="PF00069">
    <property type="entry name" value="Pkinase"/>
    <property type="match status" value="1"/>
</dbReference>
<feature type="compositionally biased region" description="Polar residues" evidence="8">
    <location>
        <begin position="724"/>
        <end position="736"/>
    </location>
</feature>
<dbReference type="GO" id="GO:0004713">
    <property type="term" value="F:protein tyrosine kinase activity"/>
    <property type="evidence" value="ECO:0007669"/>
    <property type="project" value="TreeGrafter"/>
</dbReference>
<evidence type="ECO:0000313" key="11">
    <source>
        <dbReference type="Proteomes" id="UP000242180"/>
    </source>
</evidence>
<dbReference type="GO" id="GO:0005634">
    <property type="term" value="C:nucleus"/>
    <property type="evidence" value="ECO:0007669"/>
    <property type="project" value="TreeGrafter"/>
</dbReference>
<feature type="region of interest" description="Disordered" evidence="8">
    <location>
        <begin position="26"/>
        <end position="139"/>
    </location>
</feature>
<dbReference type="PROSITE" id="PS00108">
    <property type="entry name" value="PROTEIN_KINASE_ST"/>
    <property type="match status" value="1"/>
</dbReference>
<dbReference type="SMART" id="SM00220">
    <property type="entry name" value="S_TKc"/>
    <property type="match status" value="1"/>
</dbReference>
<dbReference type="InterPro" id="IPR008271">
    <property type="entry name" value="Ser/Thr_kinase_AS"/>
</dbReference>
<dbReference type="OrthoDB" id="9332038at2759"/>
<dbReference type="Proteomes" id="UP000242180">
    <property type="component" value="Unassembled WGS sequence"/>
</dbReference>
<feature type="region of interest" description="Disordered" evidence="8">
    <location>
        <begin position="669"/>
        <end position="707"/>
    </location>
</feature>
<dbReference type="InterPro" id="IPR050494">
    <property type="entry name" value="Ser_Thr_dual-spec_kinase"/>
</dbReference>
<keyword evidence="3" id="KW-0597">Phosphoprotein</keyword>
<feature type="compositionally biased region" description="Polar residues" evidence="8">
    <location>
        <begin position="788"/>
        <end position="802"/>
    </location>
</feature>
<dbReference type="Gene3D" id="3.30.200.20">
    <property type="entry name" value="Phosphorylase Kinase, domain 1"/>
    <property type="match status" value="1"/>
</dbReference>
<dbReference type="Gene3D" id="1.10.510.10">
    <property type="entry name" value="Transferase(Phosphotransferase) domain 1"/>
    <property type="match status" value="1"/>
</dbReference>
<dbReference type="STRING" id="13706.A0A1X2H1K2"/>
<feature type="region of interest" description="Disordered" evidence="8">
    <location>
        <begin position="724"/>
        <end position="757"/>
    </location>
</feature>
<dbReference type="PANTHER" id="PTHR24058:SF17">
    <property type="entry name" value="HOMEODOMAIN INTERACTING PROTEIN KINASE, ISOFORM D"/>
    <property type="match status" value="1"/>
</dbReference>
<keyword evidence="11" id="KW-1185">Reference proteome</keyword>
<keyword evidence="6 10" id="KW-0418">Kinase</keyword>
<dbReference type="OMA" id="NINGMHE"/>
<keyword evidence="4" id="KW-0808">Transferase</keyword>
<evidence type="ECO:0000256" key="8">
    <source>
        <dbReference type="SAM" id="MobiDB-lite"/>
    </source>
</evidence>
<accession>A0A1X2H1K2</accession>
<evidence type="ECO:0000313" key="10">
    <source>
        <dbReference type="EMBL" id="ORY91294.1"/>
    </source>
</evidence>
<dbReference type="InterPro" id="IPR000719">
    <property type="entry name" value="Prot_kinase_dom"/>
</dbReference>
<keyword evidence="5" id="KW-0547">Nucleotide-binding</keyword>
<feature type="compositionally biased region" description="Basic and acidic residues" evidence="8">
    <location>
        <begin position="803"/>
        <end position="814"/>
    </location>
</feature>
<evidence type="ECO:0000256" key="3">
    <source>
        <dbReference type="ARBA" id="ARBA00022553"/>
    </source>
</evidence>
<evidence type="ECO:0000256" key="5">
    <source>
        <dbReference type="ARBA" id="ARBA00022741"/>
    </source>
</evidence>
<evidence type="ECO:0000256" key="4">
    <source>
        <dbReference type="ARBA" id="ARBA00022679"/>
    </source>
</evidence>
<evidence type="ECO:0000256" key="1">
    <source>
        <dbReference type="ARBA" id="ARBA00008867"/>
    </source>
</evidence>
<evidence type="ECO:0000256" key="6">
    <source>
        <dbReference type="ARBA" id="ARBA00022777"/>
    </source>
</evidence>
<dbReference type="GO" id="GO:0005524">
    <property type="term" value="F:ATP binding"/>
    <property type="evidence" value="ECO:0007669"/>
    <property type="project" value="UniProtKB-KW"/>
</dbReference>
<feature type="compositionally biased region" description="Low complexity" evidence="8">
    <location>
        <begin position="683"/>
        <end position="699"/>
    </location>
</feature>
<feature type="compositionally biased region" description="Low complexity" evidence="8">
    <location>
        <begin position="43"/>
        <end position="52"/>
    </location>
</feature>
<dbReference type="InterPro" id="IPR011009">
    <property type="entry name" value="Kinase-like_dom_sf"/>
</dbReference>
<dbReference type="GO" id="GO:0005737">
    <property type="term" value="C:cytoplasm"/>
    <property type="evidence" value="ECO:0007669"/>
    <property type="project" value="TreeGrafter"/>
</dbReference>
<evidence type="ECO:0000256" key="2">
    <source>
        <dbReference type="ARBA" id="ARBA00022527"/>
    </source>
</evidence>
<feature type="compositionally biased region" description="Polar residues" evidence="8">
    <location>
        <begin position="58"/>
        <end position="79"/>
    </location>
</feature>
<dbReference type="SUPFAM" id="SSF56112">
    <property type="entry name" value="Protein kinase-like (PK-like)"/>
    <property type="match status" value="1"/>
</dbReference>
<feature type="compositionally biased region" description="Low complexity" evidence="8">
    <location>
        <begin position="922"/>
        <end position="947"/>
    </location>
</feature>
<dbReference type="EMBL" id="MCGN01000011">
    <property type="protein sequence ID" value="ORY91294.1"/>
    <property type="molecule type" value="Genomic_DNA"/>
</dbReference>
<dbReference type="AlphaFoldDB" id="A0A1X2H1K2"/>
<gene>
    <name evidence="10" type="ORF">BCR43DRAFT_498847</name>
</gene>
<dbReference type="InParanoid" id="A0A1X2H1K2"/>
<feature type="compositionally biased region" description="Polar residues" evidence="8">
    <location>
        <begin position="33"/>
        <end position="42"/>
    </location>
</feature>
<keyword evidence="7" id="KW-0067">ATP-binding</keyword>
<keyword evidence="2" id="KW-0723">Serine/threonine-protein kinase</keyword>
<evidence type="ECO:0000259" key="9">
    <source>
        <dbReference type="PROSITE" id="PS50011"/>
    </source>
</evidence>
<evidence type="ECO:0000256" key="7">
    <source>
        <dbReference type="ARBA" id="ARBA00022840"/>
    </source>
</evidence>
<dbReference type="PROSITE" id="PS50011">
    <property type="entry name" value="PROTEIN_KINASE_DOM"/>
    <property type="match status" value="1"/>
</dbReference>
<organism evidence="10 11">
    <name type="scientific">Syncephalastrum racemosum</name>
    <name type="common">Filamentous fungus</name>
    <dbReference type="NCBI Taxonomy" id="13706"/>
    <lineage>
        <taxon>Eukaryota</taxon>
        <taxon>Fungi</taxon>
        <taxon>Fungi incertae sedis</taxon>
        <taxon>Mucoromycota</taxon>
        <taxon>Mucoromycotina</taxon>
        <taxon>Mucoromycetes</taxon>
        <taxon>Mucorales</taxon>
        <taxon>Syncephalastraceae</taxon>
        <taxon>Syncephalastrum</taxon>
    </lineage>
</organism>
<dbReference type="GO" id="GO:0004674">
    <property type="term" value="F:protein serine/threonine kinase activity"/>
    <property type="evidence" value="ECO:0007669"/>
    <property type="project" value="UniProtKB-KW"/>
</dbReference>